<gene>
    <name evidence="3" type="ORF">HOLleu_44443</name>
</gene>
<dbReference type="InterPro" id="IPR025476">
    <property type="entry name" value="Helitron_helicase-like"/>
</dbReference>
<dbReference type="OrthoDB" id="10036850at2759"/>
<feature type="compositionally biased region" description="Acidic residues" evidence="1">
    <location>
        <begin position="602"/>
        <end position="614"/>
    </location>
</feature>
<organism evidence="3 4">
    <name type="scientific">Holothuria leucospilota</name>
    <name type="common">Black long sea cucumber</name>
    <name type="synonym">Mertensiothuria leucospilota</name>
    <dbReference type="NCBI Taxonomy" id="206669"/>
    <lineage>
        <taxon>Eukaryota</taxon>
        <taxon>Metazoa</taxon>
        <taxon>Echinodermata</taxon>
        <taxon>Eleutherozoa</taxon>
        <taxon>Echinozoa</taxon>
        <taxon>Holothuroidea</taxon>
        <taxon>Aspidochirotacea</taxon>
        <taxon>Aspidochirotida</taxon>
        <taxon>Holothuriidae</taxon>
        <taxon>Holothuria</taxon>
    </lineage>
</organism>
<dbReference type="InterPro" id="IPR051055">
    <property type="entry name" value="PIF1_helicase"/>
</dbReference>
<protein>
    <recommendedName>
        <fullName evidence="2">Helitron helicase-like domain-containing protein</fullName>
    </recommendedName>
</protein>
<dbReference type="Pfam" id="PF14214">
    <property type="entry name" value="Helitron_like_N"/>
    <property type="match status" value="1"/>
</dbReference>
<comment type="caution">
    <text evidence="3">The sequence shown here is derived from an EMBL/GenBank/DDBJ whole genome shotgun (WGS) entry which is preliminary data.</text>
</comment>
<dbReference type="EMBL" id="JAIZAY010000885">
    <property type="protein sequence ID" value="KAJ8017886.1"/>
    <property type="molecule type" value="Genomic_DNA"/>
</dbReference>
<evidence type="ECO:0000259" key="2">
    <source>
        <dbReference type="Pfam" id="PF14214"/>
    </source>
</evidence>
<dbReference type="AlphaFoldDB" id="A0A9Q1B8N8"/>
<evidence type="ECO:0000313" key="3">
    <source>
        <dbReference type="EMBL" id="KAJ8017886.1"/>
    </source>
</evidence>
<dbReference type="Proteomes" id="UP001152320">
    <property type="component" value="Unassembled WGS sequence"/>
</dbReference>
<proteinExistence type="predicted"/>
<feature type="domain" description="Helitron helicase-like" evidence="2">
    <location>
        <begin position="100"/>
        <end position="283"/>
    </location>
</feature>
<dbReference type="PANTHER" id="PTHR47642">
    <property type="entry name" value="ATP-DEPENDENT DNA HELICASE"/>
    <property type="match status" value="1"/>
</dbReference>
<feature type="region of interest" description="Disordered" evidence="1">
    <location>
        <begin position="599"/>
        <end position="621"/>
    </location>
</feature>
<evidence type="ECO:0000313" key="4">
    <source>
        <dbReference type="Proteomes" id="UP001152320"/>
    </source>
</evidence>
<accession>A0A9Q1B8N8</accession>
<keyword evidence="4" id="KW-1185">Reference proteome</keyword>
<name>A0A9Q1B8N8_HOLLE</name>
<reference evidence="3" key="1">
    <citation type="submission" date="2021-10" db="EMBL/GenBank/DDBJ databases">
        <title>Tropical sea cucumber genome reveals ecological adaptation and Cuvierian tubules defense mechanism.</title>
        <authorList>
            <person name="Chen T."/>
        </authorList>
    </citation>
    <scope>NUCLEOTIDE SEQUENCE</scope>
    <source>
        <strain evidence="3">Nanhai2018</strain>
        <tissue evidence="3">Muscle</tissue>
    </source>
</reference>
<dbReference type="PANTHER" id="PTHR47642:SF5">
    <property type="entry name" value="ATP-DEPENDENT DNA HELICASE"/>
    <property type="match status" value="1"/>
</dbReference>
<evidence type="ECO:0000256" key="1">
    <source>
        <dbReference type="SAM" id="MobiDB-lite"/>
    </source>
</evidence>
<sequence length="681" mass="78668">MEPDSDDEWTEMLKEDAQPAGSLDTMLAPEFTTEENLAYCLAPSEGNHPLGLFQDKYSEELAFPTLFCGQPRNENNVKVHYSEICKWELRHKDRRFAKCVPNIFFKAKKLQINQIQQKVTLSLRKKKLEGKTLTAKDFKDIQRVQEILSLDEGFRVFRTLRGSPPYWENSKKELFAMIRQLGIPTWFMSFSAAETRWLHLLRILGRTLQNKELTDSEILNMSWQEKSDLIQSDPVTCSRHFDYSVRRLISDVMQSSYHPVGDIIDYFYRVEFQQRGSPHIHMLAWIKDAPQYGTDTNEQVVSFVDKYVTCNKPPSSVNNSVQLQSHSHAKTCRKKRQGVCRFGFPLPPMPRTVILTPASDSNEGNGNESLPALYKRIKEYLDGLKLADDVTTTFEEMLHILDMTEDQYMHAIRWSLTADKLFLKRSPSEIRVNAYSKPLLETWKANMDIQYVLDPYACAMYIVSYISKGQRGMSNLMQRATKEARDGNHDIKQRVRHIGNKFLNHVELSAQEAVYLVLQMSLRKATRQFVFINTSPPEDRTVLLKPLKVIQDLPDDSTDVECMGLIKKYAARPKILENDCLADFAAWFDVSTSKSKSIGTQDADEIESEDEPLIEESATDRGNECSIESSNEHATCYTVGALTFKKRNKAKIIRYVRFNEGKDPEKYYREQLMLFVRSMEM</sequence>